<evidence type="ECO:0000313" key="17">
    <source>
        <dbReference type="Proteomes" id="UP000190460"/>
    </source>
</evidence>
<dbReference type="AlphaFoldDB" id="A0A1T4Y493"/>
<keyword evidence="8 13" id="KW-0812">Transmembrane</keyword>
<evidence type="ECO:0000256" key="11">
    <source>
        <dbReference type="ARBA" id="ARBA00023306"/>
    </source>
</evidence>
<dbReference type="GO" id="GO:0051301">
    <property type="term" value="P:cell division"/>
    <property type="evidence" value="ECO:0007669"/>
    <property type="project" value="UniProtKB-KW"/>
</dbReference>
<comment type="similarity">
    <text evidence="2 12">Belongs to the ABC-4 integral membrane protein family. FtsX subfamily.</text>
</comment>
<dbReference type="Pfam" id="PF02687">
    <property type="entry name" value="FtsX"/>
    <property type="match status" value="1"/>
</dbReference>
<comment type="subcellular location">
    <subcellularLocation>
        <location evidence="1">Cell inner membrane</location>
        <topology evidence="1">Multi-pass membrane protein</topology>
    </subcellularLocation>
</comment>
<dbReference type="PANTHER" id="PTHR47755:SF1">
    <property type="entry name" value="CELL DIVISION PROTEIN FTSX"/>
    <property type="match status" value="1"/>
</dbReference>
<dbReference type="Pfam" id="PF18075">
    <property type="entry name" value="FtsX_ECD"/>
    <property type="match status" value="1"/>
</dbReference>
<name>A0A1T4Y493_9GAMM</name>
<comment type="subunit">
    <text evidence="3">Forms a membrane-associated complex with FtsE.</text>
</comment>
<feature type="transmembrane region" description="Helical" evidence="13">
    <location>
        <begin position="43"/>
        <end position="66"/>
    </location>
</feature>
<dbReference type="GO" id="GO:0005886">
    <property type="term" value="C:plasma membrane"/>
    <property type="evidence" value="ECO:0007669"/>
    <property type="project" value="UniProtKB-SubCell"/>
</dbReference>
<evidence type="ECO:0000256" key="5">
    <source>
        <dbReference type="ARBA" id="ARBA00022475"/>
    </source>
</evidence>
<keyword evidence="6 12" id="KW-0997">Cell inner membrane</keyword>
<organism evidence="16 17">
    <name type="scientific">Thiothrix eikelboomii</name>
    <dbReference type="NCBI Taxonomy" id="92487"/>
    <lineage>
        <taxon>Bacteria</taxon>
        <taxon>Pseudomonadati</taxon>
        <taxon>Pseudomonadota</taxon>
        <taxon>Gammaproteobacteria</taxon>
        <taxon>Thiotrichales</taxon>
        <taxon>Thiotrichaceae</taxon>
        <taxon>Thiothrix</taxon>
    </lineage>
</organism>
<evidence type="ECO:0000256" key="12">
    <source>
        <dbReference type="PIRNR" id="PIRNR003097"/>
    </source>
</evidence>
<dbReference type="Gene3D" id="3.30.70.3040">
    <property type="match status" value="1"/>
</dbReference>
<evidence type="ECO:0000259" key="14">
    <source>
        <dbReference type="Pfam" id="PF02687"/>
    </source>
</evidence>
<evidence type="ECO:0000256" key="9">
    <source>
        <dbReference type="ARBA" id="ARBA00022989"/>
    </source>
</evidence>
<keyword evidence="5 12" id="KW-1003">Cell membrane</keyword>
<evidence type="ECO:0000259" key="15">
    <source>
        <dbReference type="Pfam" id="PF18075"/>
    </source>
</evidence>
<feature type="domain" description="ABC3 transporter permease C-terminal" evidence="14">
    <location>
        <begin position="200"/>
        <end position="321"/>
    </location>
</feature>
<dbReference type="NCBIfam" id="TIGR00439">
    <property type="entry name" value="FtsX_Gneg"/>
    <property type="match status" value="1"/>
</dbReference>
<keyword evidence="11 12" id="KW-0131">Cell cycle</keyword>
<dbReference type="InterPro" id="IPR047590">
    <property type="entry name" value="FtsX_proteobact-type"/>
</dbReference>
<evidence type="ECO:0000256" key="3">
    <source>
        <dbReference type="ARBA" id="ARBA00011160"/>
    </source>
</evidence>
<keyword evidence="9 13" id="KW-1133">Transmembrane helix</keyword>
<evidence type="ECO:0000256" key="1">
    <source>
        <dbReference type="ARBA" id="ARBA00004429"/>
    </source>
</evidence>
<keyword evidence="7 12" id="KW-0132">Cell division</keyword>
<dbReference type="STRING" id="92487.SAMN02745130_03897"/>
<reference evidence="16 17" key="1">
    <citation type="submission" date="2017-02" db="EMBL/GenBank/DDBJ databases">
        <authorList>
            <person name="Peterson S.W."/>
        </authorList>
    </citation>
    <scope>NUCLEOTIDE SEQUENCE [LARGE SCALE GENOMIC DNA]</scope>
    <source>
        <strain evidence="16 17">ATCC 49788</strain>
    </source>
</reference>
<evidence type="ECO:0000256" key="7">
    <source>
        <dbReference type="ARBA" id="ARBA00022618"/>
    </source>
</evidence>
<accession>A0A1T4Y493</accession>
<evidence type="ECO:0000256" key="2">
    <source>
        <dbReference type="ARBA" id="ARBA00007379"/>
    </source>
</evidence>
<feature type="transmembrane region" description="Helical" evidence="13">
    <location>
        <begin position="293"/>
        <end position="315"/>
    </location>
</feature>
<feature type="transmembrane region" description="Helical" evidence="13">
    <location>
        <begin position="197"/>
        <end position="217"/>
    </location>
</feature>
<dbReference type="PANTHER" id="PTHR47755">
    <property type="entry name" value="CELL DIVISION PROTEIN FTSX"/>
    <property type="match status" value="1"/>
</dbReference>
<sequence>MTSKKPLAKPQPSAHRSRLYSIWWRQQKQAIDFSLKRLWFNPISAWITLIAIALALSLPTSMHVLVKNLQSLTHNNQSVPTISLFLKPKVTEQQANDLAELVKTQPEVFSTTVVTRDQALQDFKKISGLADTLKTLGENPLPNIVIITPKLNELGETDADLDDFTKRIKTYKEVEDVQIDVEWIQRLRAILQIAERIVAVVAALLAFTVLLVVGNTIRLDIENRKDEILVTRLIGATNRYIRRPFLYGGLWLGLFGGVLSLLVVNIALLFLVGPVNKLSTLYGNSFSIGGIDLTTTLEVLVISSILGLVGAWLAVNRYLWENEVIND</sequence>
<protein>
    <recommendedName>
        <fullName evidence="4 12">Cell division protein FtsX</fullName>
    </recommendedName>
</protein>
<evidence type="ECO:0000256" key="8">
    <source>
        <dbReference type="ARBA" id="ARBA00022692"/>
    </source>
</evidence>
<feature type="transmembrane region" description="Helical" evidence="13">
    <location>
        <begin position="250"/>
        <end position="272"/>
    </location>
</feature>
<dbReference type="Proteomes" id="UP000190460">
    <property type="component" value="Unassembled WGS sequence"/>
</dbReference>
<keyword evidence="17" id="KW-1185">Reference proteome</keyword>
<evidence type="ECO:0000256" key="6">
    <source>
        <dbReference type="ARBA" id="ARBA00022519"/>
    </source>
</evidence>
<evidence type="ECO:0000256" key="10">
    <source>
        <dbReference type="ARBA" id="ARBA00023136"/>
    </source>
</evidence>
<dbReference type="EMBL" id="FUYB01000037">
    <property type="protein sequence ID" value="SKA96609.1"/>
    <property type="molecule type" value="Genomic_DNA"/>
</dbReference>
<dbReference type="GO" id="GO:0032153">
    <property type="term" value="C:cell division site"/>
    <property type="evidence" value="ECO:0007669"/>
    <property type="project" value="TreeGrafter"/>
</dbReference>
<dbReference type="InterPro" id="IPR040690">
    <property type="entry name" value="FtsX_ECD"/>
</dbReference>
<evidence type="ECO:0000256" key="13">
    <source>
        <dbReference type="SAM" id="Phobius"/>
    </source>
</evidence>
<dbReference type="PIRSF" id="PIRSF003097">
    <property type="entry name" value="FtsX"/>
    <property type="match status" value="1"/>
</dbReference>
<gene>
    <name evidence="16" type="ORF">SAMN02745130_03897</name>
</gene>
<dbReference type="InterPro" id="IPR003838">
    <property type="entry name" value="ABC3_permease_C"/>
</dbReference>
<comment type="function">
    <text evidence="12">Part of the ABC transporter FtsEX involved in cellular division.</text>
</comment>
<dbReference type="OrthoDB" id="9813411at2"/>
<dbReference type="InterPro" id="IPR004513">
    <property type="entry name" value="FtsX"/>
</dbReference>
<dbReference type="RefSeq" id="WP_078924305.1">
    <property type="nucleotide sequence ID" value="NZ_FUYB01000037.1"/>
</dbReference>
<evidence type="ECO:0000256" key="4">
    <source>
        <dbReference type="ARBA" id="ARBA00021907"/>
    </source>
</evidence>
<proteinExistence type="inferred from homology"/>
<keyword evidence="10 12" id="KW-0472">Membrane</keyword>
<evidence type="ECO:0000313" key="16">
    <source>
        <dbReference type="EMBL" id="SKA96609.1"/>
    </source>
</evidence>
<feature type="domain" description="FtsX extracellular" evidence="15">
    <location>
        <begin position="81"/>
        <end position="177"/>
    </location>
</feature>